<organism evidence="1 2">
    <name type="scientific">Panagrellus redivivus</name>
    <name type="common">Microworm</name>
    <dbReference type="NCBI Taxonomy" id="6233"/>
    <lineage>
        <taxon>Eukaryota</taxon>
        <taxon>Metazoa</taxon>
        <taxon>Ecdysozoa</taxon>
        <taxon>Nematoda</taxon>
        <taxon>Chromadorea</taxon>
        <taxon>Rhabditida</taxon>
        <taxon>Tylenchina</taxon>
        <taxon>Panagrolaimomorpha</taxon>
        <taxon>Panagrolaimoidea</taxon>
        <taxon>Panagrolaimidae</taxon>
        <taxon>Panagrellus</taxon>
    </lineage>
</organism>
<evidence type="ECO:0000313" key="1">
    <source>
        <dbReference type="Proteomes" id="UP000492821"/>
    </source>
</evidence>
<name>A0A7E4UT43_PANRE</name>
<dbReference type="PANTHER" id="PTHR46427:SF1">
    <property type="entry name" value="ANKYRIN REPEAT AND LEM DOMAIN-CONTAINING PROTEIN 1"/>
    <property type="match status" value="1"/>
</dbReference>
<dbReference type="GO" id="GO:0005737">
    <property type="term" value="C:cytoplasm"/>
    <property type="evidence" value="ECO:0007669"/>
    <property type="project" value="TreeGrafter"/>
</dbReference>
<dbReference type="GO" id="GO:0005654">
    <property type="term" value="C:nucleoplasm"/>
    <property type="evidence" value="ECO:0007669"/>
    <property type="project" value="TreeGrafter"/>
</dbReference>
<protein>
    <submittedName>
        <fullName evidence="2">GIY-YIG domain-containing protein</fullName>
    </submittedName>
</protein>
<sequence length="278" mass="31255">MDEALAQSDFGTVCDYQLQNWLQNPGFRGFFTLKSGPIANLSANIRQILQKSPEGKRGPVVRHAVFSAALDRAIRQSVDGLPKSDVGQIQEDIIRNEFCLGPSVTRETPDFSSYCYLLLDPSKVTNQQKCTFKEFISAIFYVGKGKGFRSRQHLFEAINAQPGGASKKPISIKQKRIQDIWKNGNGVIALHVFNNINPMEALIREAAMIDAFGLKNLTNQKGGEYSGLAKSWTLQEKTKFGVFCLQSAWGIFQHDRARPVFEAEVIEVYKQQKFYKAH</sequence>
<dbReference type="WBParaSite" id="Pan_g12062.t1">
    <property type="protein sequence ID" value="Pan_g12062.t1"/>
    <property type="gene ID" value="Pan_g12062"/>
</dbReference>
<dbReference type="Proteomes" id="UP000492821">
    <property type="component" value="Unassembled WGS sequence"/>
</dbReference>
<dbReference type="GO" id="GO:0000724">
    <property type="term" value="P:double-strand break repair via homologous recombination"/>
    <property type="evidence" value="ECO:0007669"/>
    <property type="project" value="TreeGrafter"/>
</dbReference>
<accession>A0A7E4UT43</accession>
<reference evidence="1" key="1">
    <citation type="journal article" date="2013" name="Genetics">
        <title>The draft genome and transcriptome of Panagrellus redivivus are shaped by the harsh demands of a free-living lifestyle.</title>
        <authorList>
            <person name="Srinivasan J."/>
            <person name="Dillman A.R."/>
            <person name="Macchietto M.G."/>
            <person name="Heikkinen L."/>
            <person name="Lakso M."/>
            <person name="Fracchia K.M."/>
            <person name="Antoshechkin I."/>
            <person name="Mortazavi A."/>
            <person name="Wong G."/>
            <person name="Sternberg P.W."/>
        </authorList>
    </citation>
    <scope>NUCLEOTIDE SEQUENCE [LARGE SCALE GENOMIC DNA]</scope>
    <source>
        <strain evidence="1">MT8872</strain>
    </source>
</reference>
<reference evidence="2" key="2">
    <citation type="submission" date="2020-10" db="UniProtKB">
        <authorList>
            <consortium name="WormBaseParasite"/>
        </authorList>
    </citation>
    <scope>IDENTIFICATION</scope>
</reference>
<dbReference type="GO" id="GO:0004520">
    <property type="term" value="F:DNA endonuclease activity"/>
    <property type="evidence" value="ECO:0007669"/>
    <property type="project" value="TreeGrafter"/>
</dbReference>
<evidence type="ECO:0000313" key="2">
    <source>
        <dbReference type="WBParaSite" id="Pan_g12062.t1"/>
    </source>
</evidence>
<dbReference type="GO" id="GO:0000712">
    <property type="term" value="P:resolution of meiotic recombination intermediates"/>
    <property type="evidence" value="ECO:0007669"/>
    <property type="project" value="TreeGrafter"/>
</dbReference>
<dbReference type="CDD" id="cd10454">
    <property type="entry name" value="GIY-YIG_COG3680_Meta"/>
    <property type="match status" value="1"/>
</dbReference>
<dbReference type="PANTHER" id="PTHR46427">
    <property type="entry name" value="ANKYRIN REPEAT AND LEM DOMAIN-CONTAINING PROTEIN 1"/>
    <property type="match status" value="1"/>
</dbReference>
<proteinExistence type="predicted"/>
<dbReference type="InterPro" id="IPR034998">
    <property type="entry name" value="ANKLE1"/>
</dbReference>
<dbReference type="Pfam" id="PF22945">
    <property type="entry name" value="LEM-3_GIY-YIG"/>
    <property type="match status" value="1"/>
</dbReference>
<keyword evidence="1" id="KW-1185">Reference proteome</keyword>
<dbReference type="AlphaFoldDB" id="A0A7E4UT43"/>